<evidence type="ECO:0000313" key="8">
    <source>
        <dbReference type="Proteomes" id="UP000268285"/>
    </source>
</evidence>
<dbReference type="AlphaFoldDB" id="A0A498QNY7"/>
<keyword evidence="3" id="KW-0418">Kinase</keyword>
<evidence type="ECO:0000256" key="5">
    <source>
        <dbReference type="SAM" id="Phobius"/>
    </source>
</evidence>
<dbReference type="Proteomes" id="UP000268285">
    <property type="component" value="Unassembled WGS sequence"/>
</dbReference>
<name>A0A498QNY7_9MYCO</name>
<dbReference type="NCBIfam" id="NF040608">
    <property type="entry name" value="division_SteA"/>
    <property type="match status" value="1"/>
</dbReference>
<dbReference type="Pfam" id="PF12555">
    <property type="entry name" value="SteA-like_C"/>
    <property type="match status" value="1"/>
</dbReference>
<dbReference type="InterPro" id="IPR047795">
    <property type="entry name" value="Put_SteA-like"/>
</dbReference>
<keyword evidence="2" id="KW-0547">Nucleotide-binding</keyword>
<feature type="domain" description="SteA-like C-terminal" evidence="6">
    <location>
        <begin position="355"/>
        <end position="405"/>
    </location>
</feature>
<evidence type="ECO:0000313" key="7">
    <source>
        <dbReference type="EMBL" id="VBA50659.1"/>
    </source>
</evidence>
<gene>
    <name evidence="7" type="ORF">LAUMK142_02736</name>
</gene>
<keyword evidence="4" id="KW-0067">ATP-binding</keyword>
<organism evidence="7 8">
    <name type="scientific">Mycobacterium pseudokansasii</name>
    <dbReference type="NCBI Taxonomy" id="2341080"/>
    <lineage>
        <taxon>Bacteria</taxon>
        <taxon>Bacillati</taxon>
        <taxon>Actinomycetota</taxon>
        <taxon>Actinomycetes</taxon>
        <taxon>Mycobacteriales</taxon>
        <taxon>Mycobacteriaceae</taxon>
        <taxon>Mycobacterium</taxon>
    </lineage>
</organism>
<dbReference type="InterPro" id="IPR022215">
    <property type="entry name" value="SteA-like_C"/>
</dbReference>
<evidence type="ECO:0000256" key="3">
    <source>
        <dbReference type="ARBA" id="ARBA00022777"/>
    </source>
</evidence>
<keyword evidence="5" id="KW-0812">Transmembrane</keyword>
<evidence type="ECO:0000256" key="1">
    <source>
        <dbReference type="ARBA" id="ARBA00022679"/>
    </source>
</evidence>
<proteinExistence type="predicted"/>
<dbReference type="SUPFAM" id="SSF63999">
    <property type="entry name" value="Thiamin pyrophosphokinase, catalytic domain"/>
    <property type="match status" value="1"/>
</dbReference>
<dbReference type="GO" id="GO:0016301">
    <property type="term" value="F:kinase activity"/>
    <property type="evidence" value="ECO:0007669"/>
    <property type="project" value="UniProtKB-KW"/>
</dbReference>
<dbReference type="GO" id="GO:0004788">
    <property type="term" value="F:thiamine diphosphokinase activity"/>
    <property type="evidence" value="ECO:0007669"/>
    <property type="project" value="InterPro"/>
</dbReference>
<evidence type="ECO:0000256" key="4">
    <source>
        <dbReference type="ARBA" id="ARBA00022840"/>
    </source>
</evidence>
<feature type="transmembrane region" description="Helical" evidence="5">
    <location>
        <begin position="365"/>
        <end position="387"/>
    </location>
</feature>
<dbReference type="EMBL" id="UPHU01000001">
    <property type="protein sequence ID" value="VBA50659.1"/>
    <property type="molecule type" value="Genomic_DNA"/>
</dbReference>
<keyword evidence="8" id="KW-1185">Reference proteome</keyword>
<dbReference type="GO" id="GO:0009229">
    <property type="term" value="P:thiamine diphosphate biosynthetic process"/>
    <property type="evidence" value="ECO:0007669"/>
    <property type="project" value="InterPro"/>
</dbReference>
<reference evidence="7 8" key="1">
    <citation type="submission" date="2018-09" db="EMBL/GenBank/DDBJ databases">
        <authorList>
            <person name="Tagini F."/>
        </authorList>
    </citation>
    <scope>NUCLEOTIDE SEQUENCE [LARGE SCALE GENOMIC DNA]</scope>
    <source>
        <strain evidence="7 8">MK142</strain>
    </source>
</reference>
<sequence length="414" mass="44789">MGLMLRRASRARPCFPDRIAPMKMSALLSRNTARPGLVGTARVDRNIDRLLRRVCPGDIVVLDILDLDRITADALVEADVAAVVNASSSVSGRYPNLGPEVLVNNGVTLIDETGPEVFKKVKDGSKIRLYEGGLYSGDRRLVRGTERSDHDIADLMREAKSGLAAHLEAFAGNTIEFIKSESPLLIDGIGIPDIDVDMRRRHVVVVGEEPRAADDVKALKPFIKEYQPVLVGVGTGADVLRKAGYRPQLIVGDPDQISTEVLKCGAQVVLPADADGHAPGLERIQDLGVGAMTFPAAGSAIDLALLLADHHGAALLVTAGHTANIETFFDRTRAQSNPSTFLTRLRVGEKLVDAKAVATLYRNHISAGAIALLALTMLIAIIVVLWVSRTDGVVLHWIVDYWNRFSLWVQNLVT</sequence>
<keyword evidence="5" id="KW-0472">Membrane</keyword>
<keyword evidence="1" id="KW-0808">Transferase</keyword>
<dbReference type="GO" id="GO:0005524">
    <property type="term" value="F:ATP binding"/>
    <property type="evidence" value="ECO:0007669"/>
    <property type="project" value="UniProtKB-KW"/>
</dbReference>
<evidence type="ECO:0000256" key="2">
    <source>
        <dbReference type="ARBA" id="ARBA00022741"/>
    </source>
</evidence>
<accession>A0A498QNY7</accession>
<evidence type="ECO:0000259" key="6">
    <source>
        <dbReference type="Pfam" id="PF12555"/>
    </source>
</evidence>
<dbReference type="InterPro" id="IPR036759">
    <property type="entry name" value="TPK_catalytic_sf"/>
</dbReference>
<keyword evidence="5" id="KW-1133">Transmembrane helix</keyword>
<protein>
    <recommendedName>
        <fullName evidence="6">SteA-like C-terminal domain-containing protein</fullName>
    </recommendedName>
</protein>